<evidence type="ECO:0000259" key="9">
    <source>
        <dbReference type="PROSITE" id="PS50157"/>
    </source>
</evidence>
<dbReference type="GO" id="GO:0000981">
    <property type="term" value="F:DNA-binding transcription factor activity, RNA polymerase II-specific"/>
    <property type="evidence" value="ECO:0007669"/>
    <property type="project" value="InterPro"/>
</dbReference>
<dbReference type="Pfam" id="PF04082">
    <property type="entry name" value="Fungal_trans"/>
    <property type="match status" value="1"/>
</dbReference>
<dbReference type="Pfam" id="PF12874">
    <property type="entry name" value="zf-met"/>
    <property type="match status" value="1"/>
</dbReference>
<gene>
    <name evidence="10" type="ORF">GNLVRS02_ARAD1C44022g</name>
</gene>
<evidence type="ECO:0000256" key="7">
    <source>
        <dbReference type="PROSITE-ProRule" id="PRU00042"/>
    </source>
</evidence>
<dbReference type="SMART" id="SM00355">
    <property type="entry name" value="ZnF_C2H2"/>
    <property type="match status" value="2"/>
</dbReference>
<dbReference type="GO" id="GO:0000978">
    <property type="term" value="F:RNA polymerase II cis-regulatory region sequence-specific DNA binding"/>
    <property type="evidence" value="ECO:0007669"/>
    <property type="project" value="InterPro"/>
</dbReference>
<dbReference type="SUPFAM" id="SSF57667">
    <property type="entry name" value="beta-beta-alpha zinc fingers"/>
    <property type="match status" value="1"/>
</dbReference>
<reference evidence="10" key="2">
    <citation type="submission" date="2014-06" db="EMBL/GenBank/DDBJ databases">
        <title>The complete genome of Blastobotrys (Arxula) adeninivorans LS3 - a yeast of biotechnological interest.</title>
        <authorList>
            <person name="Kunze G."/>
            <person name="Gaillardin C."/>
            <person name="Czernicka M."/>
            <person name="Durrens P."/>
            <person name="Martin T."/>
            <person name="Boer E."/>
            <person name="Gabaldon T."/>
            <person name="Cruz J."/>
            <person name="Talla E."/>
            <person name="Marck C."/>
            <person name="Goffeau A."/>
            <person name="Barbe V."/>
            <person name="Baret P."/>
            <person name="Baronian K."/>
            <person name="Beier S."/>
            <person name="Bleykasten C."/>
            <person name="Bode R."/>
            <person name="Casaregola S."/>
            <person name="Despons L."/>
            <person name="Fairhead C."/>
            <person name="Giersberg M."/>
            <person name="Gierski P."/>
            <person name="Hahnel U."/>
            <person name="Hartmann A."/>
            <person name="Jankowska D."/>
            <person name="Jubin C."/>
            <person name="Jung P."/>
            <person name="Lafontaine I."/>
            <person name="Leh-Louis V."/>
            <person name="Lemaire M."/>
            <person name="Marcet-Houben M."/>
            <person name="Mascher M."/>
            <person name="Morel G."/>
            <person name="Richard G.-F."/>
            <person name="Riechen J."/>
            <person name="Sacerdot C."/>
            <person name="Sarkar A."/>
            <person name="Savel G."/>
            <person name="Schacherer J."/>
            <person name="Sherman D."/>
            <person name="Straub M.-L."/>
            <person name="Stein N."/>
            <person name="Thierry A."/>
            <person name="Trautwein-Schult A."/>
            <person name="Westhof E."/>
            <person name="Worch S."/>
            <person name="Dujon B."/>
            <person name="Souciet J.-L."/>
            <person name="Wincker P."/>
            <person name="Scholz U."/>
            <person name="Neuveglise N."/>
        </authorList>
    </citation>
    <scope>NUCLEOTIDE SEQUENCE</scope>
    <source>
        <strain evidence="10">LS3</strain>
    </source>
</reference>
<accession>A0A060TAA0</accession>
<dbReference type="GO" id="GO:0005634">
    <property type="term" value="C:nucleus"/>
    <property type="evidence" value="ECO:0007669"/>
    <property type="project" value="UniProtKB-SubCell"/>
</dbReference>
<feature type="compositionally biased region" description="Low complexity" evidence="8">
    <location>
        <begin position="153"/>
        <end position="165"/>
    </location>
</feature>
<evidence type="ECO:0000256" key="4">
    <source>
        <dbReference type="ARBA" id="ARBA00022771"/>
    </source>
</evidence>
<evidence type="ECO:0000256" key="6">
    <source>
        <dbReference type="ARBA" id="ARBA00023242"/>
    </source>
</evidence>
<feature type="compositionally biased region" description="Polar residues" evidence="8">
    <location>
        <begin position="70"/>
        <end position="87"/>
    </location>
</feature>
<name>A0A060TAA0_BLAAD</name>
<keyword evidence="5" id="KW-0862">Zinc</keyword>
<dbReference type="GO" id="GO:0000785">
    <property type="term" value="C:chromatin"/>
    <property type="evidence" value="ECO:0007669"/>
    <property type="project" value="TreeGrafter"/>
</dbReference>
<feature type="domain" description="C2H2-type" evidence="9">
    <location>
        <begin position="34"/>
        <end position="58"/>
    </location>
</feature>
<evidence type="ECO:0000256" key="2">
    <source>
        <dbReference type="ARBA" id="ARBA00022723"/>
    </source>
</evidence>
<dbReference type="PROSITE" id="PS50157">
    <property type="entry name" value="ZINC_FINGER_C2H2_2"/>
    <property type="match status" value="2"/>
</dbReference>
<proteinExistence type="predicted"/>
<dbReference type="AlphaFoldDB" id="A0A060TAA0"/>
<dbReference type="GO" id="GO:0006351">
    <property type="term" value="P:DNA-templated transcription"/>
    <property type="evidence" value="ECO:0007669"/>
    <property type="project" value="InterPro"/>
</dbReference>
<dbReference type="PROSITE" id="PS00028">
    <property type="entry name" value="ZINC_FINGER_C2H2_1"/>
    <property type="match status" value="2"/>
</dbReference>
<sequence length="673" mass="74201">MPKFVCKHAGCSKAFNRRDYLERHAANHLPIKPYTCEPCRRSFARPDLYENHLATKFHLKRAGGKLSPSQVIENGANLTPPHSSPSELFNAPKQAQPQLPPSPVSSPPVQVPLKSDSEDYFRPYQPPSQQQEQPGSVGSTHTAPAVQPEQALGSSPGSGVQPPSAISLPSLPSAYQWLFSESSLGLPTPGAESGYQAYSHLCAQAARNQHSGSTVRLRDPPALTCSSIVLSEAQCAQVSSVLSMQLTPYLASTYLDACWTFTHNVPQVFIHRPTFVANDADKHLIAAMILVGMHYYHMYSDASPSGAISPDSADLYGLAQAIRNCLGSSAYAASSSPSAGLQLLQAFTLLLWFELTNAIPNTPSSSSPSSASSPQSSGQWRLVSCARQIIEQTRLPAERPVQLGGTTRHDWLQWAQYESRLRCLHHMFITFFVSAPPQFEGCLTVLDLNVYMPCPEQYWAAQSSRTFFAAVQSLDNVQTVPFLTVVRSLLRLARLGEPLGGPAQGQWSRFALSSVLYGLLDGAHHCADPGNRTRLCYALKRWKQCHDGDDSDKDGDKWPLVVWQYYQHAILLHEDLYMLDRLRQDLQREPHPQMVKLSEPIQRWLDTQRAHELVDLAVKLLSSHVEATDRNALYYGALALWAESKVRPGRPDLIAFSCAVLQDSGLTALLQAA</sequence>
<dbReference type="InterPro" id="IPR036236">
    <property type="entry name" value="Znf_C2H2_sf"/>
</dbReference>
<dbReference type="PANTHER" id="PTHR40626">
    <property type="entry name" value="MIP31509P"/>
    <property type="match status" value="1"/>
</dbReference>
<keyword evidence="4 7" id="KW-0863">Zinc-finger</keyword>
<evidence type="ECO:0000313" key="10">
    <source>
        <dbReference type="EMBL" id="CDP35812.1"/>
    </source>
</evidence>
<reference evidence="10" key="1">
    <citation type="submission" date="2014-02" db="EMBL/GenBank/DDBJ databases">
        <authorList>
            <person name="Genoscope - CEA"/>
        </authorList>
    </citation>
    <scope>NUCLEOTIDE SEQUENCE</scope>
    <source>
        <strain evidence="10">LS3</strain>
    </source>
</reference>
<evidence type="ECO:0000256" key="1">
    <source>
        <dbReference type="ARBA" id="ARBA00004123"/>
    </source>
</evidence>
<organism evidence="10">
    <name type="scientific">Blastobotrys adeninivorans</name>
    <name type="common">Yeast</name>
    <name type="synonym">Arxula adeninivorans</name>
    <dbReference type="NCBI Taxonomy" id="409370"/>
    <lineage>
        <taxon>Eukaryota</taxon>
        <taxon>Fungi</taxon>
        <taxon>Dikarya</taxon>
        <taxon>Ascomycota</taxon>
        <taxon>Saccharomycotina</taxon>
        <taxon>Dipodascomycetes</taxon>
        <taxon>Dipodascales</taxon>
        <taxon>Trichomonascaceae</taxon>
        <taxon>Blastobotrys</taxon>
    </lineage>
</organism>
<evidence type="ECO:0000256" key="8">
    <source>
        <dbReference type="SAM" id="MobiDB-lite"/>
    </source>
</evidence>
<keyword evidence="3" id="KW-0677">Repeat</keyword>
<feature type="region of interest" description="Disordered" evidence="8">
    <location>
        <begin position="70"/>
        <end position="165"/>
    </location>
</feature>
<feature type="domain" description="C2H2-type" evidence="9">
    <location>
        <begin position="4"/>
        <end position="33"/>
    </location>
</feature>
<feature type="compositionally biased region" description="Pro residues" evidence="8">
    <location>
        <begin position="98"/>
        <end position="110"/>
    </location>
</feature>
<keyword evidence="6" id="KW-0539">Nucleus</keyword>
<dbReference type="EMBL" id="HG937693">
    <property type="protein sequence ID" value="CDP35812.1"/>
    <property type="molecule type" value="Genomic_DNA"/>
</dbReference>
<dbReference type="InterPro" id="IPR013087">
    <property type="entry name" value="Znf_C2H2_type"/>
</dbReference>
<dbReference type="PANTHER" id="PTHR40626:SF11">
    <property type="entry name" value="ZINC FINGER PROTEIN YPR022C"/>
    <property type="match status" value="1"/>
</dbReference>
<dbReference type="InterPro" id="IPR007219">
    <property type="entry name" value="XnlR_reg_dom"/>
</dbReference>
<evidence type="ECO:0000256" key="3">
    <source>
        <dbReference type="ARBA" id="ARBA00022737"/>
    </source>
</evidence>
<evidence type="ECO:0000256" key="5">
    <source>
        <dbReference type="ARBA" id="ARBA00022833"/>
    </source>
</evidence>
<dbReference type="Gene3D" id="3.30.160.60">
    <property type="entry name" value="Classic Zinc Finger"/>
    <property type="match status" value="1"/>
</dbReference>
<protein>
    <submittedName>
        <fullName evidence="10">ARAD1C44022p</fullName>
    </submittedName>
</protein>
<dbReference type="GO" id="GO:0008270">
    <property type="term" value="F:zinc ion binding"/>
    <property type="evidence" value="ECO:0007669"/>
    <property type="project" value="UniProtKB-KW"/>
</dbReference>
<dbReference type="Pfam" id="PF00096">
    <property type="entry name" value="zf-C2H2"/>
    <property type="match status" value="1"/>
</dbReference>
<keyword evidence="2" id="KW-0479">Metal-binding</keyword>
<dbReference type="InterPro" id="IPR051059">
    <property type="entry name" value="VerF-like"/>
</dbReference>
<comment type="subcellular location">
    <subcellularLocation>
        <location evidence="1">Nucleus</location>
    </subcellularLocation>
</comment>